<protein>
    <submittedName>
        <fullName evidence="1">ATP-binding protein</fullName>
    </submittedName>
</protein>
<dbReference type="Proteomes" id="UP000295345">
    <property type="component" value="Unassembled WGS sequence"/>
</dbReference>
<comment type="caution">
    <text evidence="1">The sequence shown here is derived from an EMBL/GenBank/DDBJ whole genome shotgun (WGS) entry which is preliminary data.</text>
</comment>
<organism evidence="1 2">
    <name type="scientific">Streptomyces hainanensis</name>
    <dbReference type="NCBI Taxonomy" id="402648"/>
    <lineage>
        <taxon>Bacteria</taxon>
        <taxon>Bacillati</taxon>
        <taxon>Actinomycetota</taxon>
        <taxon>Actinomycetes</taxon>
        <taxon>Kitasatosporales</taxon>
        <taxon>Streptomycetaceae</taxon>
        <taxon>Streptomyces</taxon>
    </lineage>
</organism>
<dbReference type="GO" id="GO:0005524">
    <property type="term" value="F:ATP binding"/>
    <property type="evidence" value="ECO:0007669"/>
    <property type="project" value="UniProtKB-KW"/>
</dbReference>
<dbReference type="OrthoDB" id="3473697at2"/>
<dbReference type="Gene3D" id="3.30.565.10">
    <property type="entry name" value="Histidine kinase-like ATPase, C-terminal domain"/>
    <property type="match status" value="1"/>
</dbReference>
<gene>
    <name evidence="1" type="ORF">E1283_01000</name>
</gene>
<keyword evidence="1" id="KW-0547">Nucleotide-binding</keyword>
<evidence type="ECO:0000313" key="2">
    <source>
        <dbReference type="Proteomes" id="UP000295345"/>
    </source>
</evidence>
<keyword evidence="2" id="KW-1185">Reference proteome</keyword>
<dbReference type="InterPro" id="IPR036890">
    <property type="entry name" value="HATPase_C_sf"/>
</dbReference>
<name>A0A4V2Y4F4_9ACTN</name>
<dbReference type="EMBL" id="SMKI01000005">
    <property type="protein sequence ID" value="TDC80195.1"/>
    <property type="molecule type" value="Genomic_DNA"/>
</dbReference>
<proteinExistence type="predicted"/>
<evidence type="ECO:0000313" key="1">
    <source>
        <dbReference type="EMBL" id="TDC80195.1"/>
    </source>
</evidence>
<dbReference type="AlphaFoldDB" id="A0A4V2Y4F4"/>
<accession>A0A4V2Y4F4</accession>
<reference evidence="1 2" key="1">
    <citation type="submission" date="2019-03" db="EMBL/GenBank/DDBJ databases">
        <title>Draft genome sequences of novel Actinobacteria.</title>
        <authorList>
            <person name="Sahin N."/>
            <person name="Ay H."/>
            <person name="Saygin H."/>
        </authorList>
    </citation>
    <scope>NUCLEOTIDE SEQUENCE [LARGE SCALE GENOMIC DNA]</scope>
    <source>
        <strain evidence="1 2">DSM 41900</strain>
    </source>
</reference>
<keyword evidence="1" id="KW-0067">ATP-binding</keyword>
<sequence>MTVEFSAQPRVFVQHFAPTRRSVRLAHRLAIHQLGMWGHSPGSPLCAVAGAMVHELAAFAVFSGPGVGRGFQLRLRQPGLAGALRIEVRDARGDFRQPPWTRGRGLQLVVARAKVWGFTDQRGVGRTFWAELEEIE</sequence>